<dbReference type="EMBL" id="JASBWT010000033">
    <property type="protein sequence ID" value="KAJ9093058.1"/>
    <property type="molecule type" value="Genomic_DNA"/>
</dbReference>
<gene>
    <name evidence="1" type="ORF">QFC21_006551</name>
</gene>
<comment type="caution">
    <text evidence="1">The sequence shown here is derived from an EMBL/GenBank/DDBJ whole genome shotgun (WGS) entry which is preliminary data.</text>
</comment>
<dbReference type="Proteomes" id="UP001227268">
    <property type="component" value="Unassembled WGS sequence"/>
</dbReference>
<proteinExistence type="predicted"/>
<name>A0ACC2V1U9_9TREE</name>
<evidence type="ECO:0000313" key="2">
    <source>
        <dbReference type="Proteomes" id="UP001227268"/>
    </source>
</evidence>
<organism evidence="1 2">
    <name type="scientific">Naganishia friedmannii</name>
    <dbReference type="NCBI Taxonomy" id="89922"/>
    <lineage>
        <taxon>Eukaryota</taxon>
        <taxon>Fungi</taxon>
        <taxon>Dikarya</taxon>
        <taxon>Basidiomycota</taxon>
        <taxon>Agaricomycotina</taxon>
        <taxon>Tremellomycetes</taxon>
        <taxon>Filobasidiales</taxon>
        <taxon>Filobasidiaceae</taxon>
        <taxon>Naganishia</taxon>
    </lineage>
</organism>
<keyword evidence="2" id="KW-1185">Reference proteome</keyword>
<accession>A0ACC2V1U9</accession>
<sequence>MRRILTKKLAPLTSPQAVSPRHTETATGNQLPQGNGTKSTSSQAFPAGIDPSKGFHTYSIAWYPTSSGSNTPRRTEIHLDGNTLNSPQYFPSVNPSVLIFNHWTNADWRWSAGPPVKDAYMTIQRVVAYYDKPAK</sequence>
<protein>
    <submittedName>
        <fullName evidence="1">Uncharacterized protein</fullName>
    </submittedName>
</protein>
<reference evidence="1" key="1">
    <citation type="submission" date="2023-04" db="EMBL/GenBank/DDBJ databases">
        <title>Draft Genome sequencing of Naganishia species isolated from polar environments using Oxford Nanopore Technology.</title>
        <authorList>
            <person name="Leo P."/>
            <person name="Venkateswaran K."/>
        </authorList>
    </citation>
    <scope>NUCLEOTIDE SEQUENCE</scope>
    <source>
        <strain evidence="1">MNA-CCFEE 5423</strain>
    </source>
</reference>
<evidence type="ECO:0000313" key="1">
    <source>
        <dbReference type="EMBL" id="KAJ9093058.1"/>
    </source>
</evidence>